<dbReference type="RefSeq" id="WP_345493544.1">
    <property type="nucleotide sequence ID" value="NZ_BAABJM010000001.1"/>
</dbReference>
<accession>A0ABP9JUE0</accession>
<feature type="chain" id="PRO_5046927154" description="DUF8020 domain-containing protein" evidence="3">
    <location>
        <begin position="27"/>
        <end position="243"/>
    </location>
</feature>
<evidence type="ECO:0000256" key="2">
    <source>
        <dbReference type="SAM" id="Phobius"/>
    </source>
</evidence>
<dbReference type="EMBL" id="BAABJM010000001">
    <property type="protein sequence ID" value="GAA5044446.1"/>
    <property type="molecule type" value="Genomic_DNA"/>
</dbReference>
<feature type="signal peptide" evidence="3">
    <location>
        <begin position="1"/>
        <end position="26"/>
    </location>
</feature>
<feature type="transmembrane region" description="Helical" evidence="2">
    <location>
        <begin position="184"/>
        <end position="206"/>
    </location>
</feature>
<reference evidence="6" key="1">
    <citation type="journal article" date="2019" name="Int. J. Syst. Evol. Microbiol.">
        <title>The Global Catalogue of Microorganisms (GCM) 10K type strain sequencing project: providing services to taxonomists for standard genome sequencing and annotation.</title>
        <authorList>
            <consortium name="The Broad Institute Genomics Platform"/>
            <consortium name="The Broad Institute Genome Sequencing Center for Infectious Disease"/>
            <person name="Wu L."/>
            <person name="Ma J."/>
        </authorList>
    </citation>
    <scope>NUCLEOTIDE SEQUENCE [LARGE SCALE GENOMIC DNA]</scope>
    <source>
        <strain evidence="6">JCM 18298</strain>
    </source>
</reference>
<organism evidence="5 6">
    <name type="scientific">Nocardia callitridis</name>
    <dbReference type="NCBI Taxonomy" id="648753"/>
    <lineage>
        <taxon>Bacteria</taxon>
        <taxon>Bacillati</taxon>
        <taxon>Actinomycetota</taxon>
        <taxon>Actinomycetes</taxon>
        <taxon>Mycobacteriales</taxon>
        <taxon>Nocardiaceae</taxon>
        <taxon>Nocardia</taxon>
    </lineage>
</organism>
<feature type="region of interest" description="Disordered" evidence="1">
    <location>
        <begin position="64"/>
        <end position="89"/>
    </location>
</feature>
<feature type="transmembrane region" description="Helical" evidence="2">
    <location>
        <begin position="213"/>
        <end position="232"/>
    </location>
</feature>
<proteinExistence type="predicted"/>
<keyword evidence="3" id="KW-0732">Signal</keyword>
<gene>
    <name evidence="5" type="ORF">GCM10023318_07220</name>
</gene>
<comment type="caution">
    <text evidence="5">The sequence shown here is derived from an EMBL/GenBank/DDBJ whole genome shotgun (WGS) entry which is preliminary data.</text>
</comment>
<name>A0ABP9JUE0_9NOCA</name>
<evidence type="ECO:0000256" key="1">
    <source>
        <dbReference type="SAM" id="MobiDB-lite"/>
    </source>
</evidence>
<dbReference type="Pfam" id="PF26059">
    <property type="entry name" value="DUF8020"/>
    <property type="match status" value="1"/>
</dbReference>
<keyword evidence="2" id="KW-1133">Transmembrane helix</keyword>
<evidence type="ECO:0000313" key="5">
    <source>
        <dbReference type="EMBL" id="GAA5044446.1"/>
    </source>
</evidence>
<feature type="domain" description="DUF8020" evidence="4">
    <location>
        <begin position="95"/>
        <end position="158"/>
    </location>
</feature>
<keyword evidence="2" id="KW-0472">Membrane</keyword>
<sequence>MRIGKIAATTLMAVAAVGIAAGTVNAQPTQHAEPTQQAAKEVSASGVEQGVSYHTVLSDRPVADDQAEGAEAEVSQAPTTTAAPEVTDPEIVQSAKVISTSVDGGRFELAEDRSKVTLRSDAGDFVAEVPLTFQVSGRNLAVAQQISDDGKSLALTPTMNAKDVGEMQPINSMDRLMVELNKNVVGIVAGGLIGGLIGTIIGVGFFSIITGPIGLVVGAIAGGLAMGGQPFIDAVTAVLTGQP</sequence>
<keyword evidence="2" id="KW-0812">Transmembrane</keyword>
<evidence type="ECO:0000259" key="4">
    <source>
        <dbReference type="Pfam" id="PF26059"/>
    </source>
</evidence>
<evidence type="ECO:0000256" key="3">
    <source>
        <dbReference type="SAM" id="SignalP"/>
    </source>
</evidence>
<dbReference type="Proteomes" id="UP001500603">
    <property type="component" value="Unassembled WGS sequence"/>
</dbReference>
<keyword evidence="6" id="KW-1185">Reference proteome</keyword>
<dbReference type="InterPro" id="IPR058333">
    <property type="entry name" value="DUF8020"/>
</dbReference>
<protein>
    <recommendedName>
        <fullName evidence="4">DUF8020 domain-containing protein</fullName>
    </recommendedName>
</protein>
<evidence type="ECO:0000313" key="6">
    <source>
        <dbReference type="Proteomes" id="UP001500603"/>
    </source>
</evidence>